<sequence length="223" mass="24992">MLLRSLIDFLFPPHCLLCEDEIESGFICEDCLEEFVEIGPPLCPNCGRPKKKQCGCRDTHLDWIRGWVYYQPPVDRLIQEFKYHNKPSLAKFLGRKMAAVIRGDPHYHRIDLVVPIPLHPRRRWERGYNQSELLARAVGKELGLLVDNPLIRVRDNPSQTGLTETERKKNVAGIFEVKGGMSGKVILLVDDVMTTGATIEEGARVLKEAGALAVLGAVVAIAP</sequence>
<dbReference type="Gene3D" id="3.40.50.2020">
    <property type="match status" value="1"/>
</dbReference>
<evidence type="ECO:0000259" key="2">
    <source>
        <dbReference type="Pfam" id="PF00156"/>
    </source>
</evidence>
<feature type="domain" description="Phosphoribosyltransferase" evidence="2">
    <location>
        <begin position="134"/>
        <end position="219"/>
    </location>
</feature>
<dbReference type="EMBL" id="QNBE01000003">
    <property type="protein sequence ID" value="RKX71709.1"/>
    <property type="molecule type" value="Genomic_DNA"/>
</dbReference>
<dbReference type="PANTHER" id="PTHR47505:SF1">
    <property type="entry name" value="DNA UTILIZATION PROTEIN YHGH"/>
    <property type="match status" value="1"/>
</dbReference>
<comment type="caution">
    <text evidence="4">The sequence shown here is derived from an EMBL/GenBank/DDBJ whole genome shotgun (WGS) entry which is preliminary data.</text>
</comment>
<evidence type="ECO:0000313" key="5">
    <source>
        <dbReference type="Proteomes" id="UP000268469"/>
    </source>
</evidence>
<comment type="similarity">
    <text evidence="1">Belongs to the ComF/GntX family.</text>
</comment>
<dbReference type="Proteomes" id="UP000268469">
    <property type="component" value="Unassembled WGS sequence"/>
</dbReference>
<dbReference type="InterPro" id="IPR044005">
    <property type="entry name" value="DZR_2"/>
</dbReference>
<proteinExistence type="inferred from homology"/>
<dbReference type="SUPFAM" id="SSF53271">
    <property type="entry name" value="PRTase-like"/>
    <property type="match status" value="1"/>
</dbReference>
<evidence type="ECO:0000313" key="4">
    <source>
        <dbReference type="EMBL" id="RKX71709.1"/>
    </source>
</evidence>
<organism evidence="4 5">
    <name type="scientific">candidate division WOR-3 bacterium</name>
    <dbReference type="NCBI Taxonomy" id="2052148"/>
    <lineage>
        <taxon>Bacteria</taxon>
        <taxon>Bacteria division WOR-3</taxon>
    </lineage>
</organism>
<feature type="domain" description="Double zinc ribbon" evidence="3">
    <location>
        <begin position="6"/>
        <end position="58"/>
    </location>
</feature>
<dbReference type="InterPro" id="IPR029057">
    <property type="entry name" value="PRTase-like"/>
</dbReference>
<name>A0A660SLR6_UNCW3</name>
<dbReference type="InterPro" id="IPR051910">
    <property type="entry name" value="ComF/GntX_DNA_util-trans"/>
</dbReference>
<dbReference type="InterPro" id="IPR000836">
    <property type="entry name" value="PRTase_dom"/>
</dbReference>
<accession>A0A660SLR6</accession>
<dbReference type="PANTHER" id="PTHR47505">
    <property type="entry name" value="DNA UTILIZATION PROTEIN YHGH"/>
    <property type="match status" value="1"/>
</dbReference>
<dbReference type="Pfam" id="PF18912">
    <property type="entry name" value="DZR_2"/>
    <property type="match status" value="1"/>
</dbReference>
<dbReference type="CDD" id="cd06223">
    <property type="entry name" value="PRTases_typeI"/>
    <property type="match status" value="1"/>
</dbReference>
<evidence type="ECO:0000259" key="3">
    <source>
        <dbReference type="Pfam" id="PF18912"/>
    </source>
</evidence>
<gene>
    <name evidence="4" type="ORF">DRP53_00555</name>
</gene>
<evidence type="ECO:0000256" key="1">
    <source>
        <dbReference type="ARBA" id="ARBA00008007"/>
    </source>
</evidence>
<reference evidence="4 5" key="1">
    <citation type="submission" date="2018-06" db="EMBL/GenBank/DDBJ databases">
        <title>Extensive metabolic versatility and redundancy in microbially diverse, dynamic hydrothermal sediments.</title>
        <authorList>
            <person name="Dombrowski N."/>
            <person name="Teske A."/>
            <person name="Baker B.J."/>
        </authorList>
    </citation>
    <scope>NUCLEOTIDE SEQUENCE [LARGE SCALE GENOMIC DNA]</scope>
    <source>
        <strain evidence="4">B36_G15</strain>
    </source>
</reference>
<protein>
    <submittedName>
        <fullName evidence="4">ComF family protein</fullName>
    </submittedName>
</protein>
<dbReference type="Pfam" id="PF00156">
    <property type="entry name" value="Pribosyltran"/>
    <property type="match status" value="1"/>
</dbReference>
<dbReference type="AlphaFoldDB" id="A0A660SLR6"/>